<dbReference type="InterPro" id="IPR000033">
    <property type="entry name" value="LDLR_classB_rpt"/>
</dbReference>
<dbReference type="Pfam" id="PF00058">
    <property type="entry name" value="Ldl_recept_b"/>
    <property type="match status" value="2"/>
</dbReference>
<dbReference type="PANTHER" id="PTHR46513:SF41">
    <property type="entry name" value="LOW-DENSITY LIPOPROTEIN RECEPTOR-RELATED PROTEIN"/>
    <property type="match status" value="1"/>
</dbReference>
<dbReference type="PANTHER" id="PTHR46513">
    <property type="entry name" value="VITELLOGENIN RECEPTOR-LIKE PROTEIN-RELATED-RELATED"/>
    <property type="match status" value="1"/>
</dbReference>
<evidence type="ECO:0000256" key="2">
    <source>
        <dbReference type="ARBA" id="ARBA00022729"/>
    </source>
</evidence>
<keyword evidence="4" id="KW-1015">Disulfide bond</keyword>
<name>A0AAW0VUJ4_CHEQU</name>
<dbReference type="EMBL" id="JARKIK010000269">
    <property type="protein sequence ID" value="KAK8720648.1"/>
    <property type="molecule type" value="Genomic_DNA"/>
</dbReference>
<sequence>LLEPRAIAVFPSDGLLFWTDWGNMSKIERSYLDGSERTVLLDEDIGWPNGITIDYKMRRIFWNDAKGDTIGSSDLDGGNRVVLVQQVPHPFGLTLLGNHIYWTDWDTLTIERADKTSGSNR</sequence>
<keyword evidence="2" id="KW-0732">Signal</keyword>
<proteinExistence type="predicted"/>
<comment type="caution">
    <text evidence="7">The sequence shown here is derived from an EMBL/GenBank/DDBJ whole genome shotgun (WGS) entry which is preliminary data.</text>
</comment>
<feature type="repeat" description="LDL-receptor class B" evidence="6">
    <location>
        <begin position="58"/>
        <end position="99"/>
    </location>
</feature>
<evidence type="ECO:0000256" key="6">
    <source>
        <dbReference type="PROSITE-ProRule" id="PRU00461"/>
    </source>
</evidence>
<dbReference type="SMART" id="SM00135">
    <property type="entry name" value="LY"/>
    <property type="match status" value="3"/>
</dbReference>
<dbReference type="PROSITE" id="PS51120">
    <property type="entry name" value="LDLRB"/>
    <property type="match status" value="2"/>
</dbReference>
<evidence type="ECO:0000256" key="3">
    <source>
        <dbReference type="ARBA" id="ARBA00022737"/>
    </source>
</evidence>
<accession>A0AAW0VUJ4</accession>
<feature type="repeat" description="LDL-receptor class B" evidence="6">
    <location>
        <begin position="14"/>
        <end position="57"/>
    </location>
</feature>
<evidence type="ECO:0000256" key="5">
    <source>
        <dbReference type="ARBA" id="ARBA00023180"/>
    </source>
</evidence>
<gene>
    <name evidence="7" type="ORF">OTU49_013179</name>
</gene>
<keyword evidence="8" id="KW-1185">Reference proteome</keyword>
<keyword evidence="3" id="KW-0677">Repeat</keyword>
<dbReference type="Gene3D" id="2.120.10.30">
    <property type="entry name" value="TolB, C-terminal domain"/>
    <property type="match status" value="1"/>
</dbReference>
<feature type="non-terminal residue" evidence="7">
    <location>
        <position position="121"/>
    </location>
</feature>
<reference evidence="7 8" key="1">
    <citation type="journal article" date="2024" name="BMC Genomics">
        <title>Genome assembly of redclaw crayfish (Cherax quadricarinatus) provides insights into its immune adaptation and hypoxia tolerance.</title>
        <authorList>
            <person name="Liu Z."/>
            <person name="Zheng J."/>
            <person name="Li H."/>
            <person name="Fang K."/>
            <person name="Wang S."/>
            <person name="He J."/>
            <person name="Zhou D."/>
            <person name="Weng S."/>
            <person name="Chi M."/>
            <person name="Gu Z."/>
            <person name="He J."/>
            <person name="Li F."/>
            <person name="Wang M."/>
        </authorList>
    </citation>
    <scope>NUCLEOTIDE SEQUENCE [LARGE SCALE GENOMIC DNA]</scope>
    <source>
        <strain evidence="7">ZL_2023a</strain>
    </source>
</reference>
<dbReference type="Proteomes" id="UP001445076">
    <property type="component" value="Unassembled WGS sequence"/>
</dbReference>
<evidence type="ECO:0000313" key="8">
    <source>
        <dbReference type="Proteomes" id="UP001445076"/>
    </source>
</evidence>
<dbReference type="InterPro" id="IPR050778">
    <property type="entry name" value="Cueball_EGF_LRP_Nidogen"/>
</dbReference>
<feature type="non-terminal residue" evidence="7">
    <location>
        <position position="1"/>
    </location>
</feature>
<keyword evidence="1" id="KW-0245">EGF-like domain</keyword>
<dbReference type="AlphaFoldDB" id="A0AAW0VUJ4"/>
<organism evidence="7 8">
    <name type="scientific">Cherax quadricarinatus</name>
    <name type="common">Australian red claw crayfish</name>
    <dbReference type="NCBI Taxonomy" id="27406"/>
    <lineage>
        <taxon>Eukaryota</taxon>
        <taxon>Metazoa</taxon>
        <taxon>Ecdysozoa</taxon>
        <taxon>Arthropoda</taxon>
        <taxon>Crustacea</taxon>
        <taxon>Multicrustacea</taxon>
        <taxon>Malacostraca</taxon>
        <taxon>Eumalacostraca</taxon>
        <taxon>Eucarida</taxon>
        <taxon>Decapoda</taxon>
        <taxon>Pleocyemata</taxon>
        <taxon>Astacidea</taxon>
        <taxon>Parastacoidea</taxon>
        <taxon>Parastacidae</taxon>
        <taxon>Cherax</taxon>
    </lineage>
</organism>
<protein>
    <submittedName>
        <fullName evidence="7">Uncharacterized protein</fullName>
    </submittedName>
</protein>
<evidence type="ECO:0000256" key="1">
    <source>
        <dbReference type="ARBA" id="ARBA00022536"/>
    </source>
</evidence>
<keyword evidence="5" id="KW-0325">Glycoprotein</keyword>
<evidence type="ECO:0000313" key="7">
    <source>
        <dbReference type="EMBL" id="KAK8720648.1"/>
    </source>
</evidence>
<dbReference type="SUPFAM" id="SSF63825">
    <property type="entry name" value="YWTD domain"/>
    <property type="match status" value="1"/>
</dbReference>
<dbReference type="InterPro" id="IPR011042">
    <property type="entry name" value="6-blade_b-propeller_TolB-like"/>
</dbReference>
<dbReference type="FunFam" id="2.120.10.30:FF:000241">
    <property type="entry name" value="Low-density lipoprotein receptor-related protein 6"/>
    <property type="match status" value="1"/>
</dbReference>
<evidence type="ECO:0000256" key="4">
    <source>
        <dbReference type="ARBA" id="ARBA00023157"/>
    </source>
</evidence>